<gene>
    <name evidence="2" type="ORF">COLO4_27910</name>
</gene>
<protein>
    <submittedName>
        <fullName evidence="2">Uncharacterized protein</fullName>
    </submittedName>
</protein>
<keyword evidence="3" id="KW-1185">Reference proteome</keyword>
<accession>A0A1R3HNZ1</accession>
<dbReference type="AlphaFoldDB" id="A0A1R3HNZ1"/>
<reference evidence="3" key="1">
    <citation type="submission" date="2013-09" db="EMBL/GenBank/DDBJ databases">
        <title>Corchorus olitorius genome sequencing.</title>
        <authorList>
            <person name="Alam M."/>
            <person name="Haque M.S."/>
            <person name="Islam M.S."/>
            <person name="Emdad E.M."/>
            <person name="Islam M.M."/>
            <person name="Ahmed B."/>
            <person name="Halim A."/>
            <person name="Hossen Q.M.M."/>
            <person name="Hossain M.Z."/>
            <person name="Ahmed R."/>
            <person name="Khan M.M."/>
            <person name="Islam R."/>
            <person name="Rashid M.M."/>
            <person name="Khan S.A."/>
            <person name="Rahman M.S."/>
            <person name="Alam M."/>
            <person name="Yahiya A.S."/>
            <person name="Khan M.S."/>
            <person name="Azam M.S."/>
            <person name="Haque T."/>
            <person name="Lashkar M.Z.H."/>
            <person name="Akhand A.I."/>
            <person name="Morshed G."/>
            <person name="Roy S."/>
            <person name="Uddin K.S."/>
            <person name="Rabeya T."/>
            <person name="Hossain A.S."/>
            <person name="Chowdhury A."/>
            <person name="Snigdha A.R."/>
            <person name="Mortoza M.S."/>
            <person name="Matin S.A."/>
            <person name="Hoque S.M.E."/>
            <person name="Islam M.K."/>
            <person name="Roy D.K."/>
            <person name="Haider R."/>
            <person name="Moosa M.M."/>
            <person name="Elias S.M."/>
            <person name="Hasan A.M."/>
            <person name="Jahan S."/>
            <person name="Shafiuddin M."/>
            <person name="Mahmood N."/>
            <person name="Shommy N.S."/>
        </authorList>
    </citation>
    <scope>NUCLEOTIDE SEQUENCE [LARGE SCALE GENOMIC DNA]</scope>
    <source>
        <strain evidence="3">cv. O-4</strain>
    </source>
</reference>
<proteinExistence type="predicted"/>
<sequence>MRDRWTKGARSRKSKNPNPRNAKLNGYARKRDRSKRNKENRKDK</sequence>
<name>A0A1R3HNZ1_9ROSI</name>
<feature type="compositionally biased region" description="Basic residues" evidence="1">
    <location>
        <begin position="28"/>
        <end position="44"/>
    </location>
</feature>
<evidence type="ECO:0000313" key="2">
    <source>
        <dbReference type="EMBL" id="OMO71970.1"/>
    </source>
</evidence>
<comment type="caution">
    <text evidence="2">The sequence shown here is derived from an EMBL/GenBank/DDBJ whole genome shotgun (WGS) entry which is preliminary data.</text>
</comment>
<feature type="region of interest" description="Disordered" evidence="1">
    <location>
        <begin position="1"/>
        <end position="44"/>
    </location>
</feature>
<evidence type="ECO:0000256" key="1">
    <source>
        <dbReference type="SAM" id="MobiDB-lite"/>
    </source>
</evidence>
<dbReference type="Proteomes" id="UP000187203">
    <property type="component" value="Unassembled WGS sequence"/>
</dbReference>
<organism evidence="2 3">
    <name type="scientific">Corchorus olitorius</name>
    <dbReference type="NCBI Taxonomy" id="93759"/>
    <lineage>
        <taxon>Eukaryota</taxon>
        <taxon>Viridiplantae</taxon>
        <taxon>Streptophyta</taxon>
        <taxon>Embryophyta</taxon>
        <taxon>Tracheophyta</taxon>
        <taxon>Spermatophyta</taxon>
        <taxon>Magnoliopsida</taxon>
        <taxon>eudicotyledons</taxon>
        <taxon>Gunneridae</taxon>
        <taxon>Pentapetalae</taxon>
        <taxon>rosids</taxon>
        <taxon>malvids</taxon>
        <taxon>Malvales</taxon>
        <taxon>Malvaceae</taxon>
        <taxon>Grewioideae</taxon>
        <taxon>Apeibeae</taxon>
        <taxon>Corchorus</taxon>
    </lineage>
</organism>
<evidence type="ECO:0000313" key="3">
    <source>
        <dbReference type="Proteomes" id="UP000187203"/>
    </source>
</evidence>
<dbReference type="EMBL" id="AWUE01019713">
    <property type="protein sequence ID" value="OMO71970.1"/>
    <property type="molecule type" value="Genomic_DNA"/>
</dbReference>